<feature type="domain" description="NmrA-like" evidence="3">
    <location>
        <begin position="4"/>
        <end position="306"/>
    </location>
</feature>
<dbReference type="PANTHER" id="PTHR42748:SF7">
    <property type="entry name" value="NMRA LIKE REDOX SENSOR 1-RELATED"/>
    <property type="match status" value="1"/>
</dbReference>
<dbReference type="Proteomes" id="UP000326380">
    <property type="component" value="Unassembled WGS sequence"/>
</dbReference>
<dbReference type="Pfam" id="PF05368">
    <property type="entry name" value="NmrA"/>
    <property type="match status" value="1"/>
</dbReference>
<name>A0A7L4ZSD8_9BACT</name>
<organism evidence="4 5">
    <name type="scientific">Hymenobacter busanensis</name>
    <dbReference type="NCBI Taxonomy" id="2607656"/>
    <lineage>
        <taxon>Bacteria</taxon>
        <taxon>Pseudomonadati</taxon>
        <taxon>Bacteroidota</taxon>
        <taxon>Cytophagia</taxon>
        <taxon>Cytophagales</taxon>
        <taxon>Hymenobacteraceae</taxon>
        <taxon>Hymenobacter</taxon>
    </lineage>
</organism>
<dbReference type="PANTHER" id="PTHR42748">
    <property type="entry name" value="NITROGEN METABOLITE REPRESSION PROTEIN NMRA FAMILY MEMBER"/>
    <property type="match status" value="1"/>
</dbReference>
<gene>
    <name evidence="4" type="ORF">F0P96_19355</name>
</gene>
<dbReference type="InterPro" id="IPR036291">
    <property type="entry name" value="NAD(P)-bd_dom_sf"/>
</dbReference>
<keyword evidence="5" id="KW-1185">Reference proteome</keyword>
<keyword evidence="2" id="KW-0521">NADP</keyword>
<dbReference type="InterPro" id="IPR008030">
    <property type="entry name" value="NmrA-like"/>
</dbReference>
<dbReference type="Gene3D" id="3.90.25.10">
    <property type="entry name" value="UDP-galactose 4-epimerase, domain 1"/>
    <property type="match status" value="1"/>
</dbReference>
<evidence type="ECO:0000256" key="2">
    <source>
        <dbReference type="ARBA" id="ARBA00022857"/>
    </source>
</evidence>
<sequence length="316" mass="35382">MSDKKIIAVFGATGAQGGGLARAILHDAQSEFAVRAITRNPASDKARELARLGAEVVQADIDDPQSMQRALQGAYGAFFVTFFWDHFSPERELAEVQHMAEAAKAANLQHVIWSTLEDTRRWIPLDDDRMPTLHGHYKVPHTDAKGEADRFFRDLNVPTTFLLTSFYWENLIHFGMGPRPDAEGNLSIVFPMGEKRLSTIAVEDIGRCAYGIFKKGPEMIGKTVGIAGEQRTWQEMAESLTRALGREVRYHAVEPAAYRSFGFPGAEDLGNMFQANRDFEHAYVANRDVALSRELNPQLQSFDAWLAENKERLPLA</sequence>
<protein>
    <submittedName>
        <fullName evidence="4">NmrA/HSCARG family protein</fullName>
    </submittedName>
</protein>
<dbReference type="EMBL" id="VTWU01000008">
    <property type="protein sequence ID" value="KAA9325922.1"/>
    <property type="molecule type" value="Genomic_DNA"/>
</dbReference>
<dbReference type="CDD" id="cd05251">
    <property type="entry name" value="NmrA_like_SDR_a"/>
    <property type="match status" value="1"/>
</dbReference>
<dbReference type="Gene3D" id="3.40.50.720">
    <property type="entry name" value="NAD(P)-binding Rossmann-like Domain"/>
    <property type="match status" value="1"/>
</dbReference>
<dbReference type="AlphaFoldDB" id="A0A7L4ZSD8"/>
<comment type="caution">
    <text evidence="4">The sequence shown here is derived from an EMBL/GenBank/DDBJ whole genome shotgun (WGS) entry which is preliminary data.</text>
</comment>
<evidence type="ECO:0000256" key="1">
    <source>
        <dbReference type="ARBA" id="ARBA00006328"/>
    </source>
</evidence>
<dbReference type="SUPFAM" id="SSF51735">
    <property type="entry name" value="NAD(P)-binding Rossmann-fold domains"/>
    <property type="match status" value="1"/>
</dbReference>
<dbReference type="RefSeq" id="WP_151080639.1">
    <property type="nucleotide sequence ID" value="NZ_CP047647.1"/>
</dbReference>
<proteinExistence type="inferred from homology"/>
<dbReference type="InterPro" id="IPR051164">
    <property type="entry name" value="NmrA-like_oxidored"/>
</dbReference>
<accession>A0A7L4ZSD8</accession>
<evidence type="ECO:0000259" key="3">
    <source>
        <dbReference type="Pfam" id="PF05368"/>
    </source>
</evidence>
<evidence type="ECO:0000313" key="4">
    <source>
        <dbReference type="EMBL" id="KAA9325922.1"/>
    </source>
</evidence>
<reference evidence="4 5" key="1">
    <citation type="submission" date="2019-09" db="EMBL/GenBank/DDBJ databases">
        <title>Genome sequence of Hymenobacter sp. M3.</title>
        <authorList>
            <person name="Srinivasan S."/>
        </authorList>
    </citation>
    <scope>NUCLEOTIDE SEQUENCE [LARGE SCALE GENOMIC DNA]</scope>
    <source>
        <strain evidence="4 5">M3</strain>
    </source>
</reference>
<comment type="similarity">
    <text evidence="1">Belongs to the NmrA-type oxidoreductase family.</text>
</comment>
<evidence type="ECO:0000313" key="5">
    <source>
        <dbReference type="Proteomes" id="UP000326380"/>
    </source>
</evidence>